<comment type="caution">
    <text evidence="2">The sequence shown here is derived from an EMBL/GenBank/DDBJ whole genome shotgun (WGS) entry which is preliminary data.</text>
</comment>
<keyword evidence="1" id="KW-0732">Signal</keyword>
<sequence>MHQKLAARLFAASAVLFSAVNGSPVEKRDCNHDNLLRGLLATSIQADASKYCSSYLSIPVVTSTVSTVTPYATLTYPVEVYVTTYITVDTTVTETDYTTSTICETDTNYVTVTSTDYDTVTAYTTTYTTICPHPPPPPPHGWKPREAGPIERRNLFPSGLSSYPPSRISSACSCLSVPTSTTSVTATAPTATVTDYETETETYPVTVTNV</sequence>
<evidence type="ECO:0000256" key="1">
    <source>
        <dbReference type="SAM" id="SignalP"/>
    </source>
</evidence>
<dbReference type="AlphaFoldDB" id="A0A9P8IBL3"/>
<evidence type="ECO:0000313" key="3">
    <source>
        <dbReference type="Proteomes" id="UP000750711"/>
    </source>
</evidence>
<keyword evidence="3" id="KW-1185">Reference proteome</keyword>
<dbReference type="Proteomes" id="UP000750711">
    <property type="component" value="Unassembled WGS sequence"/>
</dbReference>
<gene>
    <name evidence="2" type="ORF">GP486_007517</name>
</gene>
<feature type="signal peptide" evidence="1">
    <location>
        <begin position="1"/>
        <end position="22"/>
    </location>
</feature>
<reference evidence="2" key="1">
    <citation type="submission" date="2021-03" db="EMBL/GenBank/DDBJ databases">
        <title>Comparative genomics and phylogenomic investigation of the class Geoglossomycetes provide insights into ecological specialization and systematics.</title>
        <authorList>
            <person name="Melie T."/>
            <person name="Pirro S."/>
            <person name="Miller A.N."/>
            <person name="Quandt A."/>
        </authorList>
    </citation>
    <scope>NUCLEOTIDE SEQUENCE</scope>
    <source>
        <strain evidence="2">CAQ_001_2017</strain>
    </source>
</reference>
<dbReference type="EMBL" id="JAGHQM010002168">
    <property type="protein sequence ID" value="KAH0551146.1"/>
    <property type="molecule type" value="Genomic_DNA"/>
</dbReference>
<name>A0A9P8IBL3_9PEZI</name>
<feature type="chain" id="PRO_5040196289" evidence="1">
    <location>
        <begin position="23"/>
        <end position="210"/>
    </location>
</feature>
<proteinExistence type="predicted"/>
<accession>A0A9P8IBL3</accession>
<evidence type="ECO:0000313" key="2">
    <source>
        <dbReference type="EMBL" id="KAH0551146.1"/>
    </source>
</evidence>
<protein>
    <submittedName>
        <fullName evidence="2">Uncharacterized protein</fullName>
    </submittedName>
</protein>
<organism evidence="2 3">
    <name type="scientific">Trichoglossum hirsutum</name>
    <dbReference type="NCBI Taxonomy" id="265104"/>
    <lineage>
        <taxon>Eukaryota</taxon>
        <taxon>Fungi</taxon>
        <taxon>Dikarya</taxon>
        <taxon>Ascomycota</taxon>
        <taxon>Pezizomycotina</taxon>
        <taxon>Geoglossomycetes</taxon>
        <taxon>Geoglossales</taxon>
        <taxon>Geoglossaceae</taxon>
        <taxon>Trichoglossum</taxon>
    </lineage>
</organism>